<evidence type="ECO:0000313" key="9">
    <source>
        <dbReference type="Proteomes" id="UP000694888"/>
    </source>
</evidence>
<evidence type="ECO:0000256" key="6">
    <source>
        <dbReference type="ARBA" id="ARBA00023136"/>
    </source>
</evidence>
<comment type="subcellular location">
    <subcellularLocation>
        <location evidence="1">Membrane</location>
        <topology evidence="1">Multi-pass membrane protein</topology>
    </subcellularLocation>
</comment>
<accession>A0ABM1A5Y1</accession>
<keyword evidence="9" id="KW-1185">Reference proteome</keyword>
<organism evidence="9 10">
    <name type="scientific">Aplysia californica</name>
    <name type="common">California sea hare</name>
    <dbReference type="NCBI Taxonomy" id="6500"/>
    <lineage>
        <taxon>Eukaryota</taxon>
        <taxon>Metazoa</taxon>
        <taxon>Spiralia</taxon>
        <taxon>Lophotrochozoa</taxon>
        <taxon>Mollusca</taxon>
        <taxon>Gastropoda</taxon>
        <taxon>Heterobranchia</taxon>
        <taxon>Euthyneura</taxon>
        <taxon>Tectipleura</taxon>
        <taxon>Aplysiida</taxon>
        <taxon>Aplysioidea</taxon>
        <taxon>Aplysiidae</taxon>
        <taxon>Aplysia</taxon>
    </lineage>
</organism>
<feature type="transmembrane region" description="Helical" evidence="8">
    <location>
        <begin position="354"/>
        <end position="375"/>
    </location>
</feature>
<evidence type="ECO:0000256" key="3">
    <source>
        <dbReference type="ARBA" id="ARBA00022448"/>
    </source>
</evidence>
<feature type="non-terminal residue" evidence="10">
    <location>
        <position position="1"/>
    </location>
</feature>
<dbReference type="PANTHER" id="PTHR11616:SF321">
    <property type="entry name" value="SODIUM-DEPENDENT NUTRIENT AMINO ACID TRANSPORTER 1-RELATED"/>
    <property type="match status" value="1"/>
</dbReference>
<feature type="transmembrane region" description="Helical" evidence="8">
    <location>
        <begin position="262"/>
        <end position="283"/>
    </location>
</feature>
<evidence type="ECO:0000256" key="4">
    <source>
        <dbReference type="ARBA" id="ARBA00022692"/>
    </source>
</evidence>
<feature type="transmembrane region" description="Helical" evidence="8">
    <location>
        <begin position="216"/>
        <end position="242"/>
    </location>
</feature>
<sequence length="603" mass="67494">TVSSPHSYPTPSPVSLCLSVCLSSVFLSLSLSFLPLPWNGTRYNNVLLYVGFVVQKIIHLNIAFSSSGVGVGMLMCSAIVCIYYNVIIAWTVYYLVMSFRAVLPWSHCNNGWNSEFCIDDSNRNLEPNVTANITGNMSDIATTVASAVSAAVNITKNKTIPASEEFWVRHVLELSDGIESPGVLRWQLLLCLIFSWCCVFLCLFKGVKVLGKVMHFAAPFPYLVLMVLLVRGCTLPGAIEGIKFYIVPRWEKLADFNVWGDAALQIFYSVGMAWGGIITMASYNKFNNNVYRDAMLVPFINCGTSLFAGFVIFSVLGFMAHEGKTTVEEIVAKGPGLVFVAYPEAIAKLPVSPLWAVLFFLMFFTIGLDSQFGMFETILSGIIDEYPHYLRNKKTIITAIACFVEFLLGMPCITQGGIYVLQIMDWYCASFSLMLISMTECLALSWCYGVDRLYKDIALMIGYEPHFWWKYMWKYVTPLIILFIWIFSVATLGPVTYGDEYQYPEWSIAVGWMMGIISVLPIPIVAVIQIMSTPGSLMARLRHLTKPDKSWGPSQPEDRKRYLADCGRAETELEQVTVSEKMVPPRGNGVYDETTVAFLPQKS</sequence>
<evidence type="ECO:0000256" key="8">
    <source>
        <dbReference type="SAM" id="Phobius"/>
    </source>
</evidence>
<gene>
    <name evidence="10" type="primary">LOC101856448</name>
</gene>
<feature type="transmembrane region" description="Helical" evidence="8">
    <location>
        <begin position="71"/>
        <end position="96"/>
    </location>
</feature>
<dbReference type="RefSeq" id="XP_012941460.2">
    <property type="nucleotide sequence ID" value="XM_013086006.2"/>
</dbReference>
<name>A0ABM1A5Y1_APLCA</name>
<feature type="transmembrane region" description="Helical" evidence="8">
    <location>
        <begin position="509"/>
        <end position="532"/>
    </location>
</feature>
<keyword evidence="5 8" id="KW-1133">Transmembrane helix</keyword>
<evidence type="ECO:0000256" key="5">
    <source>
        <dbReference type="ARBA" id="ARBA00022989"/>
    </source>
</evidence>
<dbReference type="Pfam" id="PF00209">
    <property type="entry name" value="SNF"/>
    <property type="match status" value="1"/>
</dbReference>
<protein>
    <submittedName>
        <fullName evidence="10">Sodium- and chloride-dependent glycine transporter 2</fullName>
    </submittedName>
</protein>
<feature type="transmembrane region" description="Helical" evidence="8">
    <location>
        <begin position="433"/>
        <end position="454"/>
    </location>
</feature>
<keyword evidence="4 8" id="KW-0812">Transmembrane</keyword>
<proteinExistence type="inferred from homology"/>
<keyword evidence="3" id="KW-0813">Transport</keyword>
<evidence type="ECO:0000313" key="10">
    <source>
        <dbReference type="RefSeq" id="XP_012941460.2"/>
    </source>
</evidence>
<keyword evidence="7" id="KW-0325">Glycoprotein</keyword>
<dbReference type="PROSITE" id="PS50267">
    <property type="entry name" value="NA_NEUROTRAN_SYMP_3"/>
    <property type="match status" value="1"/>
</dbReference>
<dbReference type="Proteomes" id="UP000694888">
    <property type="component" value="Unplaced"/>
</dbReference>
<dbReference type="InterPro" id="IPR000175">
    <property type="entry name" value="Na/ntran_symport"/>
</dbReference>
<feature type="transmembrane region" description="Helical" evidence="8">
    <location>
        <begin position="295"/>
        <end position="319"/>
    </location>
</feature>
<feature type="transmembrane region" description="Helical" evidence="8">
    <location>
        <begin position="12"/>
        <end position="34"/>
    </location>
</feature>
<feature type="transmembrane region" description="Helical" evidence="8">
    <location>
        <begin position="396"/>
        <end position="421"/>
    </location>
</feature>
<keyword evidence="6 8" id="KW-0472">Membrane</keyword>
<feature type="transmembrane region" description="Helical" evidence="8">
    <location>
        <begin position="184"/>
        <end position="204"/>
    </location>
</feature>
<reference evidence="10" key="1">
    <citation type="submission" date="2025-08" db="UniProtKB">
        <authorList>
            <consortium name="RefSeq"/>
        </authorList>
    </citation>
    <scope>IDENTIFICATION</scope>
</reference>
<feature type="transmembrane region" description="Helical" evidence="8">
    <location>
        <begin position="475"/>
        <end position="497"/>
    </location>
</feature>
<dbReference type="PRINTS" id="PR00176">
    <property type="entry name" value="NANEUSMPORT"/>
</dbReference>
<dbReference type="InterPro" id="IPR037272">
    <property type="entry name" value="SNS_sf"/>
</dbReference>
<dbReference type="GeneID" id="101856448"/>
<dbReference type="SUPFAM" id="SSF161070">
    <property type="entry name" value="SNF-like"/>
    <property type="match status" value="1"/>
</dbReference>
<dbReference type="PANTHER" id="PTHR11616">
    <property type="entry name" value="SODIUM/CHLORIDE DEPENDENT TRANSPORTER"/>
    <property type="match status" value="1"/>
</dbReference>
<evidence type="ECO:0000256" key="7">
    <source>
        <dbReference type="ARBA" id="ARBA00023180"/>
    </source>
</evidence>
<feature type="transmembrane region" description="Helical" evidence="8">
    <location>
        <begin position="46"/>
        <end position="64"/>
    </location>
</feature>
<comment type="similarity">
    <text evidence="2">Belongs to the sodium:neurotransmitter symporter (SNF) (TC 2.A.22) family.</text>
</comment>
<evidence type="ECO:0000256" key="2">
    <source>
        <dbReference type="ARBA" id="ARBA00006459"/>
    </source>
</evidence>
<evidence type="ECO:0000256" key="1">
    <source>
        <dbReference type="ARBA" id="ARBA00004141"/>
    </source>
</evidence>